<dbReference type="InterPro" id="IPR009057">
    <property type="entry name" value="Homeodomain-like_sf"/>
</dbReference>
<dbReference type="Proteomes" id="UP000663879">
    <property type="component" value="Unassembled WGS sequence"/>
</dbReference>
<name>A0A814LCC6_9BILA</name>
<dbReference type="Gene3D" id="1.10.10.10">
    <property type="entry name" value="Winged helix-like DNA-binding domain superfamily/Winged helix DNA-binding domain"/>
    <property type="match status" value="1"/>
</dbReference>
<evidence type="ECO:0000313" key="1">
    <source>
        <dbReference type="EMBL" id="CAF1063079.1"/>
    </source>
</evidence>
<proteinExistence type="predicted"/>
<dbReference type="SUPFAM" id="SSF46689">
    <property type="entry name" value="Homeodomain-like"/>
    <property type="match status" value="1"/>
</dbReference>
<reference evidence="1" key="1">
    <citation type="submission" date="2021-02" db="EMBL/GenBank/DDBJ databases">
        <authorList>
            <person name="Nowell W R."/>
        </authorList>
    </citation>
    <scope>NUCLEOTIDE SEQUENCE</scope>
    <source>
        <strain evidence="1">Ploen Becks lab</strain>
    </source>
</reference>
<dbReference type="EMBL" id="CAJNOC010005826">
    <property type="protein sequence ID" value="CAF1063079.1"/>
    <property type="molecule type" value="Genomic_DNA"/>
</dbReference>
<organism evidence="1 2">
    <name type="scientific">Brachionus calyciflorus</name>
    <dbReference type="NCBI Taxonomy" id="104777"/>
    <lineage>
        <taxon>Eukaryota</taxon>
        <taxon>Metazoa</taxon>
        <taxon>Spiralia</taxon>
        <taxon>Gnathifera</taxon>
        <taxon>Rotifera</taxon>
        <taxon>Eurotatoria</taxon>
        <taxon>Monogononta</taxon>
        <taxon>Pseudotrocha</taxon>
        <taxon>Ploima</taxon>
        <taxon>Brachionidae</taxon>
        <taxon>Brachionus</taxon>
    </lineage>
</organism>
<accession>A0A814LCC6</accession>
<gene>
    <name evidence="1" type="ORF">OXX778_LOCUS19377</name>
</gene>
<dbReference type="AlphaFoldDB" id="A0A814LCC6"/>
<keyword evidence="2" id="KW-1185">Reference proteome</keyword>
<evidence type="ECO:0000313" key="2">
    <source>
        <dbReference type="Proteomes" id="UP000663879"/>
    </source>
</evidence>
<comment type="caution">
    <text evidence="1">The sequence shown here is derived from an EMBL/GenBank/DDBJ whole genome shotgun (WGS) entry which is preliminary data.</text>
</comment>
<protein>
    <submittedName>
        <fullName evidence="1">Uncharacterized protein</fullName>
    </submittedName>
</protein>
<sequence>MGKKKVSDNVKWQIVGLLKGGGKTQQEIAELVGVSQKCVSSIKKKHVSTGQVSKATIRRILIKKGLESHTAVSKPLLTAKDRIKRYK</sequence>
<dbReference type="OrthoDB" id="4843387at2759"/>
<dbReference type="InterPro" id="IPR036388">
    <property type="entry name" value="WH-like_DNA-bd_sf"/>
</dbReference>